<evidence type="ECO:0000313" key="3">
    <source>
        <dbReference type="Proteomes" id="UP000298390"/>
    </source>
</evidence>
<accession>A0A4Y9YA36</accession>
<feature type="compositionally biased region" description="Basic and acidic residues" evidence="1">
    <location>
        <begin position="126"/>
        <end position="136"/>
    </location>
</feature>
<evidence type="ECO:0000313" key="2">
    <source>
        <dbReference type="EMBL" id="TFY59175.1"/>
    </source>
</evidence>
<feature type="compositionally biased region" description="Low complexity" evidence="1">
    <location>
        <begin position="114"/>
        <end position="125"/>
    </location>
</feature>
<comment type="caution">
    <text evidence="2">The sequence shown here is derived from an EMBL/GenBank/DDBJ whole genome shotgun (WGS) entry which is preliminary data.</text>
</comment>
<reference evidence="2 3" key="1">
    <citation type="submission" date="2019-01" db="EMBL/GenBank/DDBJ databases">
        <title>Genome sequencing of the rare red list fungi Fomitopsis rosea.</title>
        <authorList>
            <person name="Buettner E."/>
            <person name="Kellner H."/>
        </authorList>
    </citation>
    <scope>NUCLEOTIDE SEQUENCE [LARGE SCALE GENOMIC DNA]</scope>
    <source>
        <strain evidence="2 3">DSM 105464</strain>
    </source>
</reference>
<organism evidence="2 3">
    <name type="scientific">Rhodofomes roseus</name>
    <dbReference type="NCBI Taxonomy" id="34475"/>
    <lineage>
        <taxon>Eukaryota</taxon>
        <taxon>Fungi</taxon>
        <taxon>Dikarya</taxon>
        <taxon>Basidiomycota</taxon>
        <taxon>Agaricomycotina</taxon>
        <taxon>Agaricomycetes</taxon>
        <taxon>Polyporales</taxon>
        <taxon>Rhodofomes</taxon>
    </lineage>
</organism>
<feature type="region of interest" description="Disordered" evidence="1">
    <location>
        <begin position="114"/>
        <end position="136"/>
    </location>
</feature>
<gene>
    <name evidence="2" type="ORF">EVJ58_g5941</name>
</gene>
<name>A0A4Y9YA36_9APHY</name>
<dbReference type="EMBL" id="SEKV01000316">
    <property type="protein sequence ID" value="TFY59175.1"/>
    <property type="molecule type" value="Genomic_DNA"/>
</dbReference>
<protein>
    <submittedName>
        <fullName evidence="2">Uncharacterized protein</fullName>
    </submittedName>
</protein>
<evidence type="ECO:0000256" key="1">
    <source>
        <dbReference type="SAM" id="MobiDB-lite"/>
    </source>
</evidence>
<dbReference type="Proteomes" id="UP000298390">
    <property type="component" value="Unassembled WGS sequence"/>
</dbReference>
<sequence>MSLKRWPASVETMHTEEMEHIRRLADDIKDHELEADLHPFLQTVLDWASLRTSIRGSSGYRIKSIAQYMMTIPPDAYDPAEPTDRKTRAMARDAPVAHEELEFPPNLSSMTIQSAADTSASAITAEQKRENDRRRTPDYATLLTPNLAAKAKPRLLFVHELKRWASDEPTTRKTRQAKGQDALTLQFMRMETQTSEQAELALWTFNDLKEVHVMCHIGPYFRVIRYARPSPGPARKKDKNVVVVPLYKSKVSTILNKEWTDYSDDFKRWWTNVKKELIADLTPPSTAPATRSRGLAVFGDDAAAAESNSTNDVDAV</sequence>
<proteinExistence type="predicted"/>
<dbReference type="AlphaFoldDB" id="A0A4Y9YA36"/>